<name>A0A2S0CSG6_9CAUD</name>
<evidence type="ECO:0000313" key="2">
    <source>
        <dbReference type="Proteomes" id="UP000246806"/>
    </source>
</evidence>
<protein>
    <submittedName>
        <fullName evidence="1">Uncharacterized protein</fullName>
    </submittedName>
</protein>
<gene>
    <name evidence="1" type="ORF">BCP12_251</name>
</gene>
<sequence length="95" mass="10829">MAKEFKWDTEVQIGEVKVSDKVRHDIIHCTLKGQAYIAIVEWKLGNEGWKRSKNRTVKLDVFEAAAAILNEITGEDAEDIYNVLDPTFVPIVKEL</sequence>
<organism evidence="1 2">
    <name type="scientific">Bacillus phage BCP12</name>
    <dbReference type="NCBI Taxonomy" id="1913122"/>
    <lineage>
        <taxon>Viruses</taxon>
        <taxon>Duplodnaviria</taxon>
        <taxon>Heunggongvirae</taxon>
        <taxon>Uroviricota</taxon>
        <taxon>Caudoviricetes</taxon>
        <taxon>Herelleviridae</taxon>
        <taxon>Bastillevirinae</taxon>
        <taxon>Tsarbombavirus</taxon>
        <taxon>Tsarbombavirus BCP78</taxon>
    </lineage>
</organism>
<proteinExistence type="predicted"/>
<accession>A0A2S0CSG6</accession>
<reference evidence="1 2" key="1">
    <citation type="submission" date="2016-10" db="EMBL/GenBank/DDBJ databases">
        <title>Complete Genome Sequence of Bacillus Phage BCP12.</title>
        <authorList>
            <person name="Ghosh K."/>
            <person name="Kim K.-P."/>
        </authorList>
    </citation>
    <scope>NUCLEOTIDE SEQUENCE [LARGE SCALE GENOMIC DNA]</scope>
</reference>
<dbReference type="Proteomes" id="UP000246806">
    <property type="component" value="Genome"/>
</dbReference>
<evidence type="ECO:0000313" key="1">
    <source>
        <dbReference type="EMBL" id="AQN32651.1"/>
    </source>
</evidence>
<dbReference type="EMBL" id="KX987999">
    <property type="protein sequence ID" value="AQN32651.1"/>
    <property type="molecule type" value="Genomic_DNA"/>
</dbReference>